<keyword evidence="6 8" id="KW-0472">Membrane</keyword>
<keyword evidence="10" id="KW-1185">Reference proteome</keyword>
<feature type="transmembrane region" description="Helical" evidence="8">
    <location>
        <begin position="20"/>
        <end position="44"/>
    </location>
</feature>
<feature type="transmembrane region" description="Helical" evidence="8">
    <location>
        <begin position="262"/>
        <end position="280"/>
    </location>
</feature>
<comment type="similarity">
    <text evidence="2 7">Belongs to the sodium:solute symporter (SSF) (TC 2.A.21) family.</text>
</comment>
<dbReference type="PROSITE" id="PS50283">
    <property type="entry name" value="NA_SOLUT_SYMP_3"/>
    <property type="match status" value="1"/>
</dbReference>
<reference evidence="9 10" key="1">
    <citation type="journal article" date="2024" name="Nat. Commun.">
        <title>Phylogenomics reveals the evolutionary origins of lichenization in chlorophyte algae.</title>
        <authorList>
            <person name="Puginier C."/>
            <person name="Libourel C."/>
            <person name="Otte J."/>
            <person name="Skaloud P."/>
            <person name="Haon M."/>
            <person name="Grisel S."/>
            <person name="Petersen M."/>
            <person name="Berrin J.G."/>
            <person name="Delaux P.M."/>
            <person name="Dal Grande F."/>
            <person name="Keller J."/>
        </authorList>
    </citation>
    <scope>NUCLEOTIDE SEQUENCE [LARGE SCALE GENOMIC DNA]</scope>
    <source>
        <strain evidence="9 10">SAG 2036</strain>
    </source>
</reference>
<feature type="transmembrane region" description="Helical" evidence="8">
    <location>
        <begin position="173"/>
        <end position="194"/>
    </location>
</feature>
<dbReference type="PANTHER" id="PTHR48086">
    <property type="entry name" value="SODIUM/PROLINE SYMPORTER-RELATED"/>
    <property type="match status" value="1"/>
</dbReference>
<sequence length="493" mass="54562">MPTKLVEWAYPWACFTYAYQAGWVGLMVYSLSSGLPVLLIAFLGTFIRNKIPNIMSFSDYVLRRFGWPVQLWVSALMLLNMGISITAEYTAMGDYFAIILGSTRVPIVIVVGVLSSIYTAYGGLYVSIVTDQIQAVLSVVLILVMCIFVAVTFRKELPSPLPSNLSGDNYYGFASIAVLPISLASASVYSEALWQRCWAGASNRKLLIGASLASFFIIIAVFIFGFLGFLAIWSGLWTYDYEDPSTQSVILFDVLNVDGQKIWLLTLVGCLAVTMSTSLIDSYQNGIVDNISGVYLRGQNVLWTRALVLILNVPCIVTSLQGYNILNLFLLANLITTTSTLPVLAGLIKHPWAHRIVTPATMLFGCWLSFASLCIWSKAKAADWHLTTAQAIHKTFFENYDWPPFVLALGISVLGMAIMAVVENIFRTSLCKRFPRLAYSDERVKKLHEAHPLPVHLDLGVKEKLAHLDVPGKPAKLAPEDEIDLPHSPKLDQ</sequence>
<proteinExistence type="inferred from homology"/>
<evidence type="ECO:0000256" key="3">
    <source>
        <dbReference type="ARBA" id="ARBA00022448"/>
    </source>
</evidence>
<evidence type="ECO:0000256" key="1">
    <source>
        <dbReference type="ARBA" id="ARBA00004141"/>
    </source>
</evidence>
<evidence type="ECO:0000256" key="8">
    <source>
        <dbReference type="SAM" id="Phobius"/>
    </source>
</evidence>
<dbReference type="GO" id="GO:0005886">
    <property type="term" value="C:plasma membrane"/>
    <property type="evidence" value="ECO:0007669"/>
    <property type="project" value="TreeGrafter"/>
</dbReference>
<dbReference type="Proteomes" id="UP001465755">
    <property type="component" value="Unassembled WGS sequence"/>
</dbReference>
<dbReference type="InterPro" id="IPR050277">
    <property type="entry name" value="Sodium:Solute_Symporter"/>
</dbReference>
<dbReference type="Pfam" id="PF00474">
    <property type="entry name" value="SSF"/>
    <property type="match status" value="1"/>
</dbReference>
<feature type="transmembrane region" description="Helical" evidence="8">
    <location>
        <begin position="301"/>
        <end position="320"/>
    </location>
</feature>
<keyword evidence="4 8" id="KW-0812">Transmembrane</keyword>
<gene>
    <name evidence="9" type="ORF">WJX73_007847</name>
</gene>
<comment type="subcellular location">
    <subcellularLocation>
        <location evidence="1">Membrane</location>
        <topology evidence="1">Multi-pass membrane protein</topology>
    </subcellularLocation>
</comment>
<dbReference type="AlphaFoldDB" id="A0AAW1NWH3"/>
<comment type="caution">
    <text evidence="9">The sequence shown here is derived from an EMBL/GenBank/DDBJ whole genome shotgun (WGS) entry which is preliminary data.</text>
</comment>
<organism evidence="9 10">
    <name type="scientific">Symbiochloris irregularis</name>
    <dbReference type="NCBI Taxonomy" id="706552"/>
    <lineage>
        <taxon>Eukaryota</taxon>
        <taxon>Viridiplantae</taxon>
        <taxon>Chlorophyta</taxon>
        <taxon>core chlorophytes</taxon>
        <taxon>Trebouxiophyceae</taxon>
        <taxon>Trebouxiales</taxon>
        <taxon>Trebouxiaceae</taxon>
        <taxon>Symbiochloris</taxon>
    </lineage>
</organism>
<evidence type="ECO:0008006" key="11">
    <source>
        <dbReference type="Google" id="ProtNLM"/>
    </source>
</evidence>
<evidence type="ECO:0000256" key="6">
    <source>
        <dbReference type="ARBA" id="ARBA00023136"/>
    </source>
</evidence>
<evidence type="ECO:0000256" key="7">
    <source>
        <dbReference type="RuleBase" id="RU362091"/>
    </source>
</evidence>
<feature type="transmembrane region" description="Helical" evidence="8">
    <location>
        <begin position="360"/>
        <end position="379"/>
    </location>
</feature>
<dbReference type="PANTHER" id="PTHR48086:SF10">
    <property type="entry name" value="AGR155CP"/>
    <property type="match status" value="1"/>
</dbReference>
<dbReference type="EMBL" id="JALJOQ010000108">
    <property type="protein sequence ID" value="KAK9797380.1"/>
    <property type="molecule type" value="Genomic_DNA"/>
</dbReference>
<evidence type="ECO:0000256" key="4">
    <source>
        <dbReference type="ARBA" id="ARBA00022692"/>
    </source>
</evidence>
<feature type="transmembrane region" description="Helical" evidence="8">
    <location>
        <begin position="326"/>
        <end position="348"/>
    </location>
</feature>
<feature type="transmembrane region" description="Helical" evidence="8">
    <location>
        <begin position="95"/>
        <end position="121"/>
    </location>
</feature>
<feature type="transmembrane region" description="Helical" evidence="8">
    <location>
        <begin position="133"/>
        <end position="153"/>
    </location>
</feature>
<evidence type="ECO:0000313" key="10">
    <source>
        <dbReference type="Proteomes" id="UP001465755"/>
    </source>
</evidence>
<evidence type="ECO:0000256" key="5">
    <source>
        <dbReference type="ARBA" id="ARBA00022989"/>
    </source>
</evidence>
<dbReference type="Gene3D" id="1.20.1730.10">
    <property type="entry name" value="Sodium/glucose cotransporter"/>
    <property type="match status" value="1"/>
</dbReference>
<dbReference type="InterPro" id="IPR038377">
    <property type="entry name" value="Na/Glc_symporter_sf"/>
</dbReference>
<keyword evidence="3" id="KW-0813">Transport</keyword>
<evidence type="ECO:0000256" key="2">
    <source>
        <dbReference type="ARBA" id="ARBA00006434"/>
    </source>
</evidence>
<name>A0AAW1NWH3_9CHLO</name>
<keyword evidence="5 8" id="KW-1133">Transmembrane helix</keyword>
<protein>
    <recommendedName>
        <fullName evidence="11">Urea transporter</fullName>
    </recommendedName>
</protein>
<feature type="transmembrane region" description="Helical" evidence="8">
    <location>
        <begin position="405"/>
        <end position="426"/>
    </location>
</feature>
<feature type="transmembrane region" description="Helical" evidence="8">
    <location>
        <begin position="65"/>
        <end position="83"/>
    </location>
</feature>
<accession>A0AAW1NWH3</accession>
<dbReference type="InterPro" id="IPR001734">
    <property type="entry name" value="Na/solute_symporter"/>
</dbReference>
<dbReference type="GO" id="GO:0015606">
    <property type="term" value="F:spermidine transmembrane transporter activity"/>
    <property type="evidence" value="ECO:0007669"/>
    <property type="project" value="TreeGrafter"/>
</dbReference>
<feature type="transmembrane region" description="Helical" evidence="8">
    <location>
        <begin position="206"/>
        <end position="233"/>
    </location>
</feature>
<evidence type="ECO:0000313" key="9">
    <source>
        <dbReference type="EMBL" id="KAK9797380.1"/>
    </source>
</evidence>